<dbReference type="EMBL" id="JBHRZF010000157">
    <property type="protein sequence ID" value="MFC3861774.1"/>
    <property type="molecule type" value="Genomic_DNA"/>
</dbReference>
<name>A0ABV8A7U9_9DEIO</name>
<keyword evidence="2" id="KW-1185">Reference proteome</keyword>
<evidence type="ECO:0000313" key="2">
    <source>
        <dbReference type="Proteomes" id="UP001595748"/>
    </source>
</evidence>
<proteinExistence type="predicted"/>
<evidence type="ECO:0000313" key="1">
    <source>
        <dbReference type="EMBL" id="MFC3861774.1"/>
    </source>
</evidence>
<accession>A0ABV8A7U9</accession>
<dbReference type="Proteomes" id="UP001595748">
    <property type="component" value="Unassembled WGS sequence"/>
</dbReference>
<dbReference type="RefSeq" id="WP_380079002.1">
    <property type="nucleotide sequence ID" value="NZ_JBHRZF010000157.1"/>
</dbReference>
<gene>
    <name evidence="1" type="ORF">ACFOPQ_13485</name>
</gene>
<reference evidence="2" key="1">
    <citation type="journal article" date="2019" name="Int. J. Syst. Evol. Microbiol.">
        <title>The Global Catalogue of Microorganisms (GCM) 10K type strain sequencing project: providing services to taxonomists for standard genome sequencing and annotation.</title>
        <authorList>
            <consortium name="The Broad Institute Genomics Platform"/>
            <consortium name="The Broad Institute Genome Sequencing Center for Infectious Disease"/>
            <person name="Wu L."/>
            <person name="Ma J."/>
        </authorList>
    </citation>
    <scope>NUCLEOTIDE SEQUENCE [LARGE SCALE GENOMIC DNA]</scope>
    <source>
        <strain evidence="2">CCTCC AB 2013263</strain>
    </source>
</reference>
<comment type="caution">
    <text evidence="1">The sequence shown here is derived from an EMBL/GenBank/DDBJ whole genome shotgun (WGS) entry which is preliminary data.</text>
</comment>
<organism evidence="1 2">
    <name type="scientific">Deinococcus antarcticus</name>
    <dbReference type="NCBI Taxonomy" id="1298767"/>
    <lineage>
        <taxon>Bacteria</taxon>
        <taxon>Thermotogati</taxon>
        <taxon>Deinococcota</taxon>
        <taxon>Deinococci</taxon>
        <taxon>Deinococcales</taxon>
        <taxon>Deinococcaceae</taxon>
        <taxon>Deinococcus</taxon>
    </lineage>
</organism>
<sequence>MTMHSPKEQIKIVGSSGQISLGKEYAGRTVLVEEREPGVWHIRTATVIPDNERWLTPEAKQSIARAVDWAKENPASEPTLAESTAQLAALTLLAEEDS</sequence>
<protein>
    <submittedName>
        <fullName evidence="1">Uncharacterized protein</fullName>
    </submittedName>
</protein>